<dbReference type="Proteomes" id="UP000007798">
    <property type="component" value="Unassembled WGS sequence"/>
</dbReference>
<name>B4MMX9_DROWI</name>
<keyword evidence="2" id="KW-1185">Reference proteome</keyword>
<dbReference type="OrthoDB" id="7883146at2759"/>
<organism evidence="1 2">
    <name type="scientific">Drosophila willistoni</name>
    <name type="common">Fruit fly</name>
    <dbReference type="NCBI Taxonomy" id="7260"/>
    <lineage>
        <taxon>Eukaryota</taxon>
        <taxon>Metazoa</taxon>
        <taxon>Ecdysozoa</taxon>
        <taxon>Arthropoda</taxon>
        <taxon>Hexapoda</taxon>
        <taxon>Insecta</taxon>
        <taxon>Pterygota</taxon>
        <taxon>Neoptera</taxon>
        <taxon>Endopterygota</taxon>
        <taxon>Diptera</taxon>
        <taxon>Brachycera</taxon>
        <taxon>Muscomorpha</taxon>
        <taxon>Ephydroidea</taxon>
        <taxon>Drosophilidae</taxon>
        <taxon>Drosophila</taxon>
        <taxon>Sophophora</taxon>
    </lineage>
</organism>
<evidence type="ECO:0000313" key="1">
    <source>
        <dbReference type="EMBL" id="EDW73535.2"/>
    </source>
</evidence>
<gene>
    <name evidence="1" type="primary">Dwil\GK19254</name>
    <name evidence="1" type="ORF">Dwil_GK19254</name>
</gene>
<dbReference type="InterPro" id="IPR007970">
    <property type="entry name" value="DUF733"/>
</dbReference>
<sequence>MASSSSSSSSTAYALFLHREELRRRQRQYARVSKTKIQLTSELISLIKQRLTTCSYEDLQILNREKQFKRDLQQQLKHRYKQLKAIAKRNKQIKRLHSSSSS</sequence>
<accession>B4MMX9</accession>
<dbReference type="AlphaFoldDB" id="B4MMX9"/>
<dbReference type="HOGENOM" id="CLU_164977_0_0_1"/>
<dbReference type="Pfam" id="PF05306">
    <property type="entry name" value="DUF733"/>
    <property type="match status" value="1"/>
</dbReference>
<evidence type="ECO:0000313" key="2">
    <source>
        <dbReference type="Proteomes" id="UP000007798"/>
    </source>
</evidence>
<protein>
    <submittedName>
        <fullName evidence="1">Uncharacterized protein</fullName>
    </submittedName>
</protein>
<reference evidence="1 2" key="1">
    <citation type="journal article" date="2007" name="Nature">
        <title>Evolution of genes and genomes on the Drosophila phylogeny.</title>
        <authorList>
            <consortium name="Drosophila 12 Genomes Consortium"/>
            <person name="Clark A.G."/>
            <person name="Eisen M.B."/>
            <person name="Smith D.R."/>
            <person name="Bergman C.M."/>
            <person name="Oliver B."/>
            <person name="Markow T.A."/>
            <person name="Kaufman T.C."/>
            <person name="Kellis M."/>
            <person name="Gelbart W."/>
            <person name="Iyer V.N."/>
            <person name="Pollard D.A."/>
            <person name="Sackton T.B."/>
            <person name="Larracuente A.M."/>
            <person name="Singh N.D."/>
            <person name="Abad J.P."/>
            <person name="Abt D.N."/>
            <person name="Adryan B."/>
            <person name="Aguade M."/>
            <person name="Akashi H."/>
            <person name="Anderson W.W."/>
            <person name="Aquadro C.F."/>
            <person name="Ardell D.H."/>
            <person name="Arguello R."/>
            <person name="Artieri C.G."/>
            <person name="Barbash D.A."/>
            <person name="Barker D."/>
            <person name="Barsanti P."/>
            <person name="Batterham P."/>
            <person name="Batzoglou S."/>
            <person name="Begun D."/>
            <person name="Bhutkar A."/>
            <person name="Blanco E."/>
            <person name="Bosak S.A."/>
            <person name="Bradley R.K."/>
            <person name="Brand A.D."/>
            <person name="Brent M.R."/>
            <person name="Brooks A.N."/>
            <person name="Brown R.H."/>
            <person name="Butlin R.K."/>
            <person name="Caggese C."/>
            <person name="Calvi B.R."/>
            <person name="Bernardo de Carvalho A."/>
            <person name="Caspi A."/>
            <person name="Castrezana S."/>
            <person name="Celniker S.E."/>
            <person name="Chang J.L."/>
            <person name="Chapple C."/>
            <person name="Chatterji S."/>
            <person name="Chinwalla A."/>
            <person name="Civetta A."/>
            <person name="Clifton S.W."/>
            <person name="Comeron J.M."/>
            <person name="Costello J.C."/>
            <person name="Coyne J.A."/>
            <person name="Daub J."/>
            <person name="David R.G."/>
            <person name="Delcher A.L."/>
            <person name="Delehaunty K."/>
            <person name="Do C.B."/>
            <person name="Ebling H."/>
            <person name="Edwards K."/>
            <person name="Eickbush T."/>
            <person name="Evans J.D."/>
            <person name="Filipski A."/>
            <person name="Findeiss S."/>
            <person name="Freyhult E."/>
            <person name="Fulton L."/>
            <person name="Fulton R."/>
            <person name="Garcia A.C."/>
            <person name="Gardiner A."/>
            <person name="Garfield D.A."/>
            <person name="Garvin B.E."/>
            <person name="Gibson G."/>
            <person name="Gilbert D."/>
            <person name="Gnerre S."/>
            <person name="Godfrey J."/>
            <person name="Good R."/>
            <person name="Gotea V."/>
            <person name="Gravely B."/>
            <person name="Greenberg A.J."/>
            <person name="Griffiths-Jones S."/>
            <person name="Gross S."/>
            <person name="Guigo R."/>
            <person name="Gustafson E.A."/>
            <person name="Haerty W."/>
            <person name="Hahn M.W."/>
            <person name="Halligan D.L."/>
            <person name="Halpern A.L."/>
            <person name="Halter G.M."/>
            <person name="Han M.V."/>
            <person name="Heger A."/>
            <person name="Hillier L."/>
            <person name="Hinrichs A.S."/>
            <person name="Holmes I."/>
            <person name="Hoskins R.A."/>
            <person name="Hubisz M.J."/>
            <person name="Hultmark D."/>
            <person name="Huntley M.A."/>
            <person name="Jaffe D.B."/>
            <person name="Jagadeeshan S."/>
            <person name="Jeck W.R."/>
            <person name="Johnson J."/>
            <person name="Jones C.D."/>
            <person name="Jordan W.C."/>
            <person name="Karpen G.H."/>
            <person name="Kataoka E."/>
            <person name="Keightley P.D."/>
            <person name="Kheradpour P."/>
            <person name="Kirkness E.F."/>
            <person name="Koerich L.B."/>
            <person name="Kristiansen K."/>
            <person name="Kudrna D."/>
            <person name="Kulathinal R.J."/>
            <person name="Kumar S."/>
            <person name="Kwok R."/>
            <person name="Lander E."/>
            <person name="Langley C.H."/>
            <person name="Lapoint R."/>
            <person name="Lazzaro B.P."/>
            <person name="Lee S.J."/>
            <person name="Levesque L."/>
            <person name="Li R."/>
            <person name="Lin C.F."/>
            <person name="Lin M.F."/>
            <person name="Lindblad-Toh K."/>
            <person name="Llopart A."/>
            <person name="Long M."/>
            <person name="Low L."/>
            <person name="Lozovsky E."/>
            <person name="Lu J."/>
            <person name="Luo M."/>
            <person name="Machado C.A."/>
            <person name="Makalowski W."/>
            <person name="Marzo M."/>
            <person name="Matsuda M."/>
            <person name="Matzkin L."/>
            <person name="McAllister B."/>
            <person name="McBride C.S."/>
            <person name="McKernan B."/>
            <person name="McKernan K."/>
            <person name="Mendez-Lago M."/>
            <person name="Minx P."/>
            <person name="Mollenhauer M.U."/>
            <person name="Montooth K."/>
            <person name="Mount S.M."/>
            <person name="Mu X."/>
            <person name="Myers E."/>
            <person name="Negre B."/>
            <person name="Newfeld S."/>
            <person name="Nielsen R."/>
            <person name="Noor M.A."/>
            <person name="O'Grady P."/>
            <person name="Pachter L."/>
            <person name="Papaceit M."/>
            <person name="Parisi M.J."/>
            <person name="Parisi M."/>
            <person name="Parts L."/>
            <person name="Pedersen J.S."/>
            <person name="Pesole G."/>
            <person name="Phillippy A.M."/>
            <person name="Ponting C.P."/>
            <person name="Pop M."/>
            <person name="Porcelli D."/>
            <person name="Powell J.R."/>
            <person name="Prohaska S."/>
            <person name="Pruitt K."/>
            <person name="Puig M."/>
            <person name="Quesneville H."/>
            <person name="Ram K.R."/>
            <person name="Rand D."/>
            <person name="Rasmussen M.D."/>
            <person name="Reed L.K."/>
            <person name="Reenan R."/>
            <person name="Reily A."/>
            <person name="Remington K.A."/>
            <person name="Rieger T.T."/>
            <person name="Ritchie M.G."/>
            <person name="Robin C."/>
            <person name="Rogers Y.H."/>
            <person name="Rohde C."/>
            <person name="Rozas J."/>
            <person name="Rubenfield M.J."/>
            <person name="Ruiz A."/>
            <person name="Russo S."/>
            <person name="Salzberg S.L."/>
            <person name="Sanchez-Gracia A."/>
            <person name="Saranga D.J."/>
            <person name="Sato H."/>
            <person name="Schaeffer S.W."/>
            <person name="Schatz M.C."/>
            <person name="Schlenke T."/>
            <person name="Schwartz R."/>
            <person name="Segarra C."/>
            <person name="Singh R.S."/>
            <person name="Sirot L."/>
            <person name="Sirota M."/>
            <person name="Sisneros N.B."/>
            <person name="Smith C.D."/>
            <person name="Smith T.F."/>
            <person name="Spieth J."/>
            <person name="Stage D.E."/>
            <person name="Stark A."/>
            <person name="Stephan W."/>
            <person name="Strausberg R.L."/>
            <person name="Strempel S."/>
            <person name="Sturgill D."/>
            <person name="Sutton G."/>
            <person name="Sutton G.G."/>
            <person name="Tao W."/>
            <person name="Teichmann S."/>
            <person name="Tobari Y.N."/>
            <person name="Tomimura Y."/>
            <person name="Tsolas J.M."/>
            <person name="Valente V.L."/>
            <person name="Venter E."/>
            <person name="Venter J.C."/>
            <person name="Vicario S."/>
            <person name="Vieira F.G."/>
            <person name="Vilella A.J."/>
            <person name="Villasante A."/>
            <person name="Walenz B."/>
            <person name="Wang J."/>
            <person name="Wasserman M."/>
            <person name="Watts T."/>
            <person name="Wilson D."/>
            <person name="Wilson R.K."/>
            <person name="Wing R.A."/>
            <person name="Wolfner M.F."/>
            <person name="Wong A."/>
            <person name="Wong G.K."/>
            <person name="Wu C.I."/>
            <person name="Wu G."/>
            <person name="Yamamoto D."/>
            <person name="Yang H.P."/>
            <person name="Yang S.P."/>
            <person name="Yorke J.A."/>
            <person name="Yoshida K."/>
            <person name="Zdobnov E."/>
            <person name="Zhang P."/>
            <person name="Zhang Y."/>
            <person name="Zimin A.V."/>
            <person name="Baldwin J."/>
            <person name="Abdouelleil A."/>
            <person name="Abdulkadir J."/>
            <person name="Abebe A."/>
            <person name="Abera B."/>
            <person name="Abreu J."/>
            <person name="Acer S.C."/>
            <person name="Aftuck L."/>
            <person name="Alexander A."/>
            <person name="An P."/>
            <person name="Anderson E."/>
            <person name="Anderson S."/>
            <person name="Arachi H."/>
            <person name="Azer M."/>
            <person name="Bachantsang P."/>
            <person name="Barry A."/>
            <person name="Bayul T."/>
            <person name="Berlin A."/>
            <person name="Bessette D."/>
            <person name="Bloom T."/>
            <person name="Blye J."/>
            <person name="Boguslavskiy L."/>
            <person name="Bonnet C."/>
            <person name="Boukhgalter B."/>
            <person name="Bourzgui I."/>
            <person name="Brown A."/>
            <person name="Cahill P."/>
            <person name="Channer S."/>
            <person name="Cheshatsang Y."/>
            <person name="Chuda L."/>
            <person name="Citroen M."/>
            <person name="Collymore A."/>
            <person name="Cooke P."/>
            <person name="Costello M."/>
            <person name="D'Aco K."/>
            <person name="Daza R."/>
            <person name="De Haan G."/>
            <person name="DeGray S."/>
            <person name="DeMaso C."/>
            <person name="Dhargay N."/>
            <person name="Dooley K."/>
            <person name="Dooley E."/>
            <person name="Doricent M."/>
            <person name="Dorje P."/>
            <person name="Dorjee K."/>
            <person name="Dupes A."/>
            <person name="Elong R."/>
            <person name="Falk J."/>
            <person name="Farina A."/>
            <person name="Faro S."/>
            <person name="Ferguson D."/>
            <person name="Fisher S."/>
            <person name="Foley C.D."/>
            <person name="Franke A."/>
            <person name="Friedrich D."/>
            <person name="Gadbois L."/>
            <person name="Gearin G."/>
            <person name="Gearin C.R."/>
            <person name="Giannoukos G."/>
            <person name="Goode T."/>
            <person name="Graham J."/>
            <person name="Grandbois E."/>
            <person name="Grewal S."/>
            <person name="Gyaltsen K."/>
            <person name="Hafez N."/>
            <person name="Hagos B."/>
            <person name="Hall J."/>
            <person name="Henson C."/>
            <person name="Hollinger A."/>
            <person name="Honan T."/>
            <person name="Huard M.D."/>
            <person name="Hughes L."/>
            <person name="Hurhula B."/>
            <person name="Husby M.E."/>
            <person name="Kamat A."/>
            <person name="Kanga B."/>
            <person name="Kashin S."/>
            <person name="Khazanovich D."/>
            <person name="Kisner P."/>
            <person name="Lance K."/>
            <person name="Lara M."/>
            <person name="Lee W."/>
            <person name="Lennon N."/>
            <person name="Letendre F."/>
            <person name="LeVine R."/>
            <person name="Lipovsky A."/>
            <person name="Liu X."/>
            <person name="Liu J."/>
            <person name="Liu S."/>
            <person name="Lokyitsang T."/>
            <person name="Lokyitsang Y."/>
            <person name="Lubonja R."/>
            <person name="Lui A."/>
            <person name="MacDonald P."/>
            <person name="Magnisalis V."/>
            <person name="Maru K."/>
            <person name="Matthews C."/>
            <person name="McCusker W."/>
            <person name="McDonough S."/>
            <person name="Mehta T."/>
            <person name="Meldrim J."/>
            <person name="Meneus L."/>
            <person name="Mihai O."/>
            <person name="Mihalev A."/>
            <person name="Mihova T."/>
            <person name="Mittelman R."/>
            <person name="Mlenga V."/>
            <person name="Montmayeur A."/>
            <person name="Mulrain L."/>
            <person name="Navidi A."/>
            <person name="Naylor J."/>
            <person name="Negash T."/>
            <person name="Nguyen T."/>
            <person name="Nguyen N."/>
            <person name="Nicol R."/>
            <person name="Norbu C."/>
            <person name="Norbu N."/>
            <person name="Novod N."/>
            <person name="O'Neill B."/>
            <person name="Osman S."/>
            <person name="Markiewicz E."/>
            <person name="Oyono O.L."/>
            <person name="Patti C."/>
            <person name="Phunkhang P."/>
            <person name="Pierre F."/>
            <person name="Priest M."/>
            <person name="Raghuraman S."/>
            <person name="Rege F."/>
            <person name="Reyes R."/>
            <person name="Rise C."/>
            <person name="Rogov P."/>
            <person name="Ross K."/>
            <person name="Ryan E."/>
            <person name="Settipalli S."/>
            <person name="Shea T."/>
            <person name="Sherpa N."/>
            <person name="Shi L."/>
            <person name="Shih D."/>
            <person name="Sparrow T."/>
            <person name="Spaulding J."/>
            <person name="Stalker J."/>
            <person name="Stange-Thomann N."/>
            <person name="Stavropoulos S."/>
            <person name="Stone C."/>
            <person name="Strader C."/>
            <person name="Tesfaye S."/>
            <person name="Thomson T."/>
            <person name="Thoulutsang Y."/>
            <person name="Thoulutsang D."/>
            <person name="Topham K."/>
            <person name="Topping I."/>
            <person name="Tsamla T."/>
            <person name="Vassiliev H."/>
            <person name="Vo A."/>
            <person name="Wangchuk T."/>
            <person name="Wangdi T."/>
            <person name="Weiand M."/>
            <person name="Wilkinson J."/>
            <person name="Wilson A."/>
            <person name="Yadav S."/>
            <person name="Young G."/>
            <person name="Yu Q."/>
            <person name="Zembek L."/>
            <person name="Zhong D."/>
            <person name="Zimmer A."/>
            <person name="Zwirko Z."/>
            <person name="Jaffe D.B."/>
            <person name="Alvarez P."/>
            <person name="Brockman W."/>
            <person name="Butler J."/>
            <person name="Chin C."/>
            <person name="Gnerre S."/>
            <person name="Grabherr M."/>
            <person name="Kleber M."/>
            <person name="Mauceli E."/>
            <person name="MacCallum I."/>
        </authorList>
    </citation>
    <scope>NUCLEOTIDE SEQUENCE [LARGE SCALE GENOMIC DNA]</scope>
    <source>
        <strain evidence="2">Tucson 14030-0811.24</strain>
    </source>
</reference>
<dbReference type="InParanoid" id="B4MMX9"/>
<dbReference type="eggNOG" id="ENOG502TCX8">
    <property type="taxonomic scope" value="Eukaryota"/>
</dbReference>
<dbReference type="EMBL" id="CH963847">
    <property type="protein sequence ID" value="EDW73535.2"/>
    <property type="molecule type" value="Genomic_DNA"/>
</dbReference>
<dbReference type="KEGG" id="dwi:6638615"/>
<proteinExistence type="predicted"/>